<feature type="transmembrane region" description="Helical" evidence="1">
    <location>
        <begin position="443"/>
        <end position="465"/>
    </location>
</feature>
<protein>
    <recommendedName>
        <fullName evidence="2">PDZ domain-containing protein</fullName>
    </recommendedName>
</protein>
<dbReference type="SMART" id="SM00228">
    <property type="entry name" value="PDZ"/>
    <property type="match status" value="1"/>
</dbReference>
<evidence type="ECO:0000313" key="4">
    <source>
        <dbReference type="Proteomes" id="UP000283509"/>
    </source>
</evidence>
<evidence type="ECO:0000259" key="2">
    <source>
        <dbReference type="PROSITE" id="PS50106"/>
    </source>
</evidence>
<dbReference type="PANTHER" id="PTHR47644:SF1">
    <property type="entry name" value="PDZ DOMAIN-CONTAINING PROTEIN"/>
    <property type="match status" value="1"/>
</dbReference>
<proteinExistence type="predicted"/>
<keyword evidence="4" id="KW-1185">Reference proteome</keyword>
<keyword evidence="1" id="KW-0812">Transmembrane</keyword>
<sequence length="474" mass="52304">MFVCLFQGWTRLLLLCVFVRSVYLLLCPFRSFFSVAVTVSRESGEFGFRIHGSRPVVVSAIEPDTPAETCGLEVGDIIISINGSNVLDASHSDVVRLAHAGQGGAAPVLVFSQVLSLSPFRSRPSFLAFSPPFSLSTPSALCSSLISPALSLPLLRSLSPFPSLTHRPSSLPSAPFSLSLALSRFLPPFIDFPLAFSSLAFCFSRPFSLSPALFSLPPSRSSALFASPALSRFLSPFLAFLSPFLLLSPFHLLSQPFLSLSLALSRFSRPLSLPSRSPFISLFSCLFSLSPFLSFPVPSCFLPPFLAFYRPFLAFSRPSSLLRFLLFSQLSQSSPFSFLSHPYSRFSPLFIAFLCLFLHARALLAFSPPLLAFLPLFYYIPAPSSLSHRPFLASPPSQFDLTYLAFHRLFYSRSFPRFLLPFLLPALLALSPFLVFSTPYVAFLLPFLTPALLLHSFPLALRLSIPPFPLINRP</sequence>
<dbReference type="AlphaFoldDB" id="A0A423SLU7"/>
<feature type="transmembrane region" description="Helical" evidence="1">
    <location>
        <begin position="418"/>
        <end position="437"/>
    </location>
</feature>
<dbReference type="Pfam" id="PF00595">
    <property type="entry name" value="PDZ"/>
    <property type="match status" value="1"/>
</dbReference>
<evidence type="ECO:0000313" key="3">
    <source>
        <dbReference type="EMBL" id="ROT65162.1"/>
    </source>
</evidence>
<dbReference type="InterPro" id="IPR001478">
    <property type="entry name" value="PDZ"/>
</dbReference>
<dbReference type="InterPro" id="IPR036034">
    <property type="entry name" value="PDZ_sf"/>
</dbReference>
<dbReference type="Proteomes" id="UP000283509">
    <property type="component" value="Unassembled WGS sequence"/>
</dbReference>
<dbReference type="OrthoDB" id="2157866at2759"/>
<dbReference type="SUPFAM" id="SSF50156">
    <property type="entry name" value="PDZ domain-like"/>
    <property type="match status" value="1"/>
</dbReference>
<dbReference type="PROSITE" id="PS50106">
    <property type="entry name" value="PDZ"/>
    <property type="match status" value="1"/>
</dbReference>
<comment type="caution">
    <text evidence="3">The sequence shown here is derived from an EMBL/GenBank/DDBJ whole genome shotgun (WGS) entry which is preliminary data.</text>
</comment>
<dbReference type="PANTHER" id="PTHR47644">
    <property type="entry name" value="AGAP008221-PA"/>
    <property type="match status" value="1"/>
</dbReference>
<reference evidence="3 4" key="1">
    <citation type="submission" date="2018-04" db="EMBL/GenBank/DDBJ databases">
        <authorList>
            <person name="Zhang X."/>
            <person name="Yuan J."/>
            <person name="Li F."/>
            <person name="Xiang J."/>
        </authorList>
    </citation>
    <scope>NUCLEOTIDE SEQUENCE [LARGE SCALE GENOMIC DNA]</scope>
    <source>
        <tissue evidence="3">Muscle</tissue>
    </source>
</reference>
<accession>A0A423SLU7</accession>
<dbReference type="Gene3D" id="2.30.42.10">
    <property type="match status" value="1"/>
</dbReference>
<gene>
    <name evidence="3" type="ORF">C7M84_016883</name>
</gene>
<evidence type="ECO:0000256" key="1">
    <source>
        <dbReference type="SAM" id="Phobius"/>
    </source>
</evidence>
<feature type="domain" description="PDZ" evidence="2">
    <location>
        <begin position="36"/>
        <end position="97"/>
    </location>
</feature>
<keyword evidence="1" id="KW-0472">Membrane</keyword>
<reference evidence="3 4" key="2">
    <citation type="submission" date="2019-01" db="EMBL/GenBank/DDBJ databases">
        <title>The decoding of complex shrimp genome reveals the adaptation for benthos swimmer, frequently molting mechanism and breeding impact on genome.</title>
        <authorList>
            <person name="Sun Y."/>
            <person name="Gao Y."/>
            <person name="Yu Y."/>
        </authorList>
    </citation>
    <scope>NUCLEOTIDE SEQUENCE [LARGE SCALE GENOMIC DNA]</scope>
    <source>
        <tissue evidence="3">Muscle</tissue>
    </source>
</reference>
<name>A0A423SLU7_PENVA</name>
<dbReference type="STRING" id="6689.A0A423SLU7"/>
<organism evidence="3 4">
    <name type="scientific">Penaeus vannamei</name>
    <name type="common">Whiteleg shrimp</name>
    <name type="synonym">Litopenaeus vannamei</name>
    <dbReference type="NCBI Taxonomy" id="6689"/>
    <lineage>
        <taxon>Eukaryota</taxon>
        <taxon>Metazoa</taxon>
        <taxon>Ecdysozoa</taxon>
        <taxon>Arthropoda</taxon>
        <taxon>Crustacea</taxon>
        <taxon>Multicrustacea</taxon>
        <taxon>Malacostraca</taxon>
        <taxon>Eumalacostraca</taxon>
        <taxon>Eucarida</taxon>
        <taxon>Decapoda</taxon>
        <taxon>Dendrobranchiata</taxon>
        <taxon>Penaeoidea</taxon>
        <taxon>Penaeidae</taxon>
        <taxon>Penaeus</taxon>
    </lineage>
</organism>
<dbReference type="EMBL" id="QCYY01003131">
    <property type="protein sequence ID" value="ROT65162.1"/>
    <property type="molecule type" value="Genomic_DNA"/>
</dbReference>
<keyword evidence="1" id="KW-1133">Transmembrane helix</keyword>
<feature type="transmembrane region" description="Helical" evidence="1">
    <location>
        <begin position="350"/>
        <end position="380"/>
    </location>
</feature>